<feature type="region of interest" description="Disordered" evidence="1">
    <location>
        <begin position="25"/>
        <end position="69"/>
    </location>
</feature>
<accession>F4MRA9</accession>
<dbReference type="InterPro" id="IPR054816">
    <property type="entry name" value="Lipoprotein_mollicutes-type_CS"/>
</dbReference>
<feature type="signal peptide" evidence="2">
    <location>
        <begin position="1"/>
        <end position="23"/>
    </location>
</feature>
<dbReference type="EMBL" id="FQ377874">
    <property type="protein sequence ID" value="CBW54643.1"/>
    <property type="molecule type" value="Genomic_DNA"/>
</dbReference>
<keyword evidence="2" id="KW-0732">Signal</keyword>
<name>F4MRA9_MYCML</name>
<evidence type="ECO:0000313" key="4">
    <source>
        <dbReference type="Proteomes" id="UP000010103"/>
    </source>
</evidence>
<protein>
    <recommendedName>
        <fullName evidence="5">Lipoprotein</fullName>
    </recommendedName>
</protein>
<dbReference type="OrthoDB" id="394582at2"/>
<proteinExistence type="predicted"/>
<dbReference type="AlphaFoldDB" id="F4MRA9"/>
<organism evidence="3 4">
    <name type="scientific">Mycoplasma mycoides subsp. capri LC str. 95010</name>
    <dbReference type="NCBI Taxonomy" id="862259"/>
    <lineage>
        <taxon>Bacteria</taxon>
        <taxon>Bacillati</taxon>
        <taxon>Mycoplasmatota</taxon>
        <taxon>Mollicutes</taxon>
        <taxon>Mycoplasmataceae</taxon>
        <taxon>Mycoplasma</taxon>
    </lineage>
</organism>
<reference evidence="4" key="1">
    <citation type="journal article" date="2011" name="BMC Genomics">
        <title>Mycoplasma mycoides, from "mycoides Small Colony" to "capri". A microevolutionary perspective.</title>
        <authorList>
            <person name="Thiaucourt F."/>
            <person name="Manso-Silvan L."/>
            <person name="Salah W."/>
            <person name="Barbe V."/>
            <person name="Berger A."/>
            <person name="Jacob D."/>
            <person name="Breton M."/>
            <person name="Dupuy V."/>
            <person name="Lomenech A.M."/>
            <person name="Blanchard A."/>
            <person name="Sirand-Pugnet P."/>
        </authorList>
    </citation>
    <scope>NUCLEOTIDE SEQUENCE [LARGE SCALE GENOMIC DNA]</scope>
    <source>
        <strain evidence="4">95010</strain>
    </source>
</reference>
<feature type="compositionally biased region" description="Basic and acidic residues" evidence="1">
    <location>
        <begin position="28"/>
        <end position="69"/>
    </location>
</feature>
<dbReference type="PROSITE" id="PS51257">
    <property type="entry name" value="PROKAR_LIPOPROTEIN"/>
    <property type="match status" value="1"/>
</dbReference>
<reference evidence="4" key="2">
    <citation type="journal article" date="2011" name="BMC Genomics">
        <title>Mycoplasma mycoides, from mycoides Small Colony to capri. A microevolutionary perspective.</title>
        <authorList>
            <person name="Thiaucourt F."/>
            <person name="Manso-Silvan L."/>
            <person name="Salah W."/>
            <person name="Barbe V."/>
            <person name="Berger A."/>
            <person name="Jacob D."/>
            <person name="Breton M."/>
            <person name="Dupuy V."/>
            <person name="Lomenech A.M."/>
            <person name="Blanchard A."/>
            <person name="Sirand-Pugnet P."/>
        </authorList>
    </citation>
    <scope>NUCLEOTIDE SEQUENCE [LARGE SCALE GENOMIC DNA]</scope>
    <source>
        <strain evidence="4">95010</strain>
    </source>
</reference>
<sequence>MKKLLTILGSVGLVATTSVAVIACGDKTPQKTPEHNPNEKKEDKDRMDESTEKDKKEEKEKPATDKEELTFEKINNTNLGNFQPDPKKYNSVSQLEIKKKIAEVLKTDYSNLTDLDVNYENKTVKVKFSKFEKTLEFKFTSFLDLGKFKPTGKYNSVSQLEIKKKIAELTKVDISSLAEVNVDYESNTGTSKSSMFYGTLYFKFSLEK</sequence>
<dbReference type="NCBIfam" id="NF038029">
    <property type="entry name" value="LP_plasma"/>
    <property type="match status" value="1"/>
</dbReference>
<dbReference type="RefSeq" id="WP_013730007.1">
    <property type="nucleotide sequence ID" value="NC_015431.1"/>
</dbReference>
<dbReference type="HOGENOM" id="CLU_112873_0_0_14"/>
<evidence type="ECO:0000256" key="2">
    <source>
        <dbReference type="SAM" id="SignalP"/>
    </source>
</evidence>
<gene>
    <name evidence="3" type="ORF">MLC_9130</name>
</gene>
<feature type="chain" id="PRO_5003311406" description="Lipoprotein" evidence="2">
    <location>
        <begin position="24"/>
        <end position="208"/>
    </location>
</feature>
<dbReference type="KEGG" id="mml:MLC_9130"/>
<evidence type="ECO:0000313" key="3">
    <source>
        <dbReference type="EMBL" id="CBW54643.1"/>
    </source>
</evidence>
<evidence type="ECO:0000256" key="1">
    <source>
        <dbReference type="SAM" id="MobiDB-lite"/>
    </source>
</evidence>
<evidence type="ECO:0008006" key="5">
    <source>
        <dbReference type="Google" id="ProtNLM"/>
    </source>
</evidence>
<dbReference type="Proteomes" id="UP000010103">
    <property type="component" value="Chromosome"/>
</dbReference>